<evidence type="ECO:0000259" key="2">
    <source>
        <dbReference type="PROSITE" id="PS00624"/>
    </source>
</evidence>
<dbReference type="Proteomes" id="UP000695000">
    <property type="component" value="Unplaced"/>
</dbReference>
<dbReference type="SUPFAM" id="SSF54373">
    <property type="entry name" value="FAD-linked reductases, C-terminal domain"/>
    <property type="match status" value="1"/>
</dbReference>
<evidence type="ECO:0000313" key="3">
    <source>
        <dbReference type="Proteomes" id="UP000695000"/>
    </source>
</evidence>
<dbReference type="SUPFAM" id="SSF51905">
    <property type="entry name" value="FAD/NAD(P)-binding domain"/>
    <property type="match status" value="1"/>
</dbReference>
<dbReference type="PANTHER" id="PTHR11552">
    <property type="entry name" value="GLUCOSE-METHANOL-CHOLINE GMC OXIDOREDUCTASE"/>
    <property type="match status" value="1"/>
</dbReference>
<dbReference type="Pfam" id="PF00732">
    <property type="entry name" value="GMC_oxred_N"/>
    <property type="match status" value="1"/>
</dbReference>
<dbReference type="InterPro" id="IPR007867">
    <property type="entry name" value="GMC_OxRtase_C"/>
</dbReference>
<dbReference type="GeneID" id="108561769"/>
<accession>A0ABM1ML62</accession>
<evidence type="ECO:0000313" key="4">
    <source>
        <dbReference type="RefSeq" id="XP_017775312.1"/>
    </source>
</evidence>
<dbReference type="RefSeq" id="XP_017775312.1">
    <property type="nucleotide sequence ID" value="XM_017919823.1"/>
</dbReference>
<dbReference type="Gene3D" id="3.50.50.60">
    <property type="entry name" value="FAD/NAD(P)-binding domain"/>
    <property type="match status" value="1"/>
</dbReference>
<name>A0ABM1ML62_NICVS</name>
<keyword evidence="3" id="KW-1185">Reference proteome</keyword>
<gene>
    <name evidence="4" type="primary">LOC108561769</name>
</gene>
<evidence type="ECO:0000256" key="1">
    <source>
        <dbReference type="ARBA" id="ARBA00010790"/>
    </source>
</evidence>
<dbReference type="InterPro" id="IPR012132">
    <property type="entry name" value="GMC_OxRdtase"/>
</dbReference>
<reference evidence="4" key="1">
    <citation type="submission" date="2025-08" db="UniProtKB">
        <authorList>
            <consortium name="RefSeq"/>
        </authorList>
    </citation>
    <scope>IDENTIFICATION</scope>
    <source>
        <tissue evidence="4">Whole Larva</tissue>
    </source>
</reference>
<dbReference type="PROSITE" id="PS00624">
    <property type="entry name" value="GMC_OXRED_2"/>
    <property type="match status" value="1"/>
</dbReference>
<protein>
    <submittedName>
        <fullName evidence="4">Glucose dehydrogenase [FAD, quinone]-like</fullName>
    </submittedName>
</protein>
<dbReference type="PIRSF" id="PIRSF000137">
    <property type="entry name" value="Alcohol_oxidase"/>
    <property type="match status" value="1"/>
</dbReference>
<dbReference type="InterPro" id="IPR000172">
    <property type="entry name" value="GMC_OxRdtase_N"/>
</dbReference>
<sequence length="662" mass="72772">MECGCAASYMGPSLANTCGGGSFVLFMTLLDTFIRNRCDLSEVCSRVRPRIRPNLEYDFVVIGSGSGGSVAAGRLAEEKGWRVLLLEAGGEEPAGSQVPAMVVNYFGHPEMDWGYKTEPEPVACKENDEKRCEWIRGKVLGGCSVLNGMMYIRGTQRDFDNWAAAGNTGWSYNEVLPYFMKSEDNQEIGSLVDGKYHGEGGPLTTSRFPHQPELAEDILMAAQQVGYEVSEDLNGDRFTGFAITQTNNRNGTRVSSARAFVRPHRDNPNFHVMLNSTATKIMVEDLGGGRKRATGVKFVYNNKEYLVKVKNEVIVAGGAVNSPQLLMLSGVGPKEDLEKVGIKQVHNLPGVGKNLQNHVTFYLSFLMKKRKNFNDLDWANALEYILNREGPMSSTGMSQVTARLNSKFADPSGNNPDLQLFFGGYSANCASSGEVKALADPDNPTSPKHFTISPVVLHPKSVGYLTLRSSDPLDAPLIYGNYLTEPEDVATLVEGIRVSQRLAAAPRLKAKYGVEIDVESYGNCAEIHGYDTDDFWQCAVKYSTGPENHQAGTCKMGPSSDPKAVVNPELLVHGIDNIRVMDASIMPNLVSGNTAATVMMIAEKGVDMIKNKWLPNVTNRGSYDENQINNHKFLSKPFQFANNKSPYQQQQSEIIYRTAKFL</sequence>
<organism evidence="3 4">
    <name type="scientific">Nicrophorus vespilloides</name>
    <name type="common">Boreal carrion beetle</name>
    <dbReference type="NCBI Taxonomy" id="110193"/>
    <lineage>
        <taxon>Eukaryota</taxon>
        <taxon>Metazoa</taxon>
        <taxon>Ecdysozoa</taxon>
        <taxon>Arthropoda</taxon>
        <taxon>Hexapoda</taxon>
        <taxon>Insecta</taxon>
        <taxon>Pterygota</taxon>
        <taxon>Neoptera</taxon>
        <taxon>Endopterygota</taxon>
        <taxon>Coleoptera</taxon>
        <taxon>Polyphaga</taxon>
        <taxon>Staphyliniformia</taxon>
        <taxon>Silphidae</taxon>
        <taxon>Nicrophorinae</taxon>
        <taxon>Nicrophorus</taxon>
    </lineage>
</organism>
<dbReference type="Pfam" id="PF05199">
    <property type="entry name" value="GMC_oxred_C"/>
    <property type="match status" value="1"/>
</dbReference>
<comment type="similarity">
    <text evidence="1">Belongs to the GMC oxidoreductase family.</text>
</comment>
<dbReference type="Gene3D" id="3.30.560.10">
    <property type="entry name" value="Glucose Oxidase, domain 3"/>
    <property type="match status" value="1"/>
</dbReference>
<dbReference type="InterPro" id="IPR036188">
    <property type="entry name" value="FAD/NAD-bd_sf"/>
</dbReference>
<feature type="domain" description="Glucose-methanol-choline oxidoreductase N-terminal" evidence="2">
    <location>
        <begin position="318"/>
        <end position="332"/>
    </location>
</feature>
<dbReference type="PANTHER" id="PTHR11552:SF217">
    <property type="entry name" value="GLUCOSE DEHYDROGENASE [FAD, QUINONE]"/>
    <property type="match status" value="1"/>
</dbReference>
<proteinExistence type="inferred from homology"/>